<reference evidence="6 7" key="1">
    <citation type="submission" date="2019-03" db="EMBL/GenBank/DDBJ databases">
        <title>Single cell metagenomics reveals metabolic interactions within the superorganism composed of flagellate Streblomastix strix and complex community of Bacteroidetes bacteria on its surface.</title>
        <authorList>
            <person name="Treitli S.C."/>
            <person name="Kolisko M."/>
            <person name="Husnik F."/>
            <person name="Keeling P."/>
            <person name="Hampl V."/>
        </authorList>
    </citation>
    <scope>NUCLEOTIDE SEQUENCE [LARGE SCALE GENOMIC DNA]</scope>
    <source>
        <strain evidence="6">ST1C</strain>
    </source>
</reference>
<comment type="caution">
    <text evidence="6">The sequence shown here is derived from an EMBL/GenBank/DDBJ whole genome shotgun (WGS) entry which is preliminary data.</text>
</comment>
<accession>A0A5J4W9W4</accession>
<keyword evidence="5" id="KW-0472">Membrane</keyword>
<evidence type="ECO:0000313" key="6">
    <source>
        <dbReference type="EMBL" id="KAA6391731.1"/>
    </source>
</evidence>
<comment type="similarity">
    <text evidence="1">Belongs to the hemerythrin family.</text>
</comment>
<dbReference type="GO" id="GO:0046872">
    <property type="term" value="F:metal ion binding"/>
    <property type="evidence" value="ECO:0007669"/>
    <property type="project" value="UniProtKB-KW"/>
</dbReference>
<dbReference type="Proteomes" id="UP000324800">
    <property type="component" value="Unassembled WGS sequence"/>
</dbReference>
<evidence type="ECO:0000256" key="2">
    <source>
        <dbReference type="ARBA" id="ARBA00022723"/>
    </source>
</evidence>
<feature type="compositionally biased region" description="Basic and acidic residues" evidence="4">
    <location>
        <begin position="1"/>
        <end position="12"/>
    </location>
</feature>
<organism evidence="6 7">
    <name type="scientific">Streblomastix strix</name>
    <dbReference type="NCBI Taxonomy" id="222440"/>
    <lineage>
        <taxon>Eukaryota</taxon>
        <taxon>Metamonada</taxon>
        <taxon>Preaxostyla</taxon>
        <taxon>Oxymonadida</taxon>
        <taxon>Streblomastigidae</taxon>
        <taxon>Streblomastix</taxon>
    </lineage>
</organism>
<dbReference type="AlphaFoldDB" id="A0A5J4W9W4"/>
<evidence type="ECO:0000256" key="5">
    <source>
        <dbReference type="SAM" id="Phobius"/>
    </source>
</evidence>
<keyword evidence="2" id="KW-0479">Metal-binding</keyword>
<feature type="transmembrane region" description="Helical" evidence="5">
    <location>
        <begin position="353"/>
        <end position="378"/>
    </location>
</feature>
<evidence type="ECO:0000313" key="7">
    <source>
        <dbReference type="Proteomes" id="UP000324800"/>
    </source>
</evidence>
<protein>
    <submittedName>
        <fullName evidence="6">Uncharacterized protein</fullName>
    </submittedName>
</protein>
<evidence type="ECO:0000256" key="4">
    <source>
        <dbReference type="SAM" id="MobiDB-lite"/>
    </source>
</evidence>
<keyword evidence="3" id="KW-0408">Iron</keyword>
<keyword evidence="5" id="KW-1133">Transmembrane helix</keyword>
<sequence>MKKKDENDNEVQKKKKMDKNKKEKGKDQKKQDKGKGKNKEKVKKDKKQKQNKEKKKQKKQTQDKEVNQFDDMNEEQFGYIRDDVDDEEWITKLNKEEENLQAHHDKIPSPIVSKNFINMSITLFVIISLSIVQLIIVVLFIGSYQEKPSNIVLSGIRPPTLAQIQYLLLRAIMNYQCVSTLHHINLPATSQPMWKDDSHVSTDRKVILSIAERTSLYFNQLHMSVHYGSSQYTHFSDTTIDGISSKRLSQSQNSQLLFHEEDCFLTSISCDEASPTRIYEQSPPFYGLSPFISRLRFYIAQMKEMNPSDLNEKTDEIRYIASSIRYDLREGVDDLTVKITDEGVSTIKQSQTVLIIVMIASIVVILGTLIFNSLIWGFDMQAESDRSLRLLDLMPVDENEKEMVLLQSMRTSYMKMDKERERIMETGQELIDVIKQKGHMSEIIQSMNQLMIQTYRTFQIEEKEMEERQYDEEKTKSHKHSHILLRQRLTTLFDHLRQSSGKLNSVRNTVRRTLSRLYDLHFCEDDVIFVEEMIPSDERLGKTIGQDGLENEVVAEEVDVNNNNN</sequence>
<evidence type="ECO:0000256" key="1">
    <source>
        <dbReference type="ARBA" id="ARBA00010587"/>
    </source>
</evidence>
<dbReference type="Gene3D" id="1.20.120.50">
    <property type="entry name" value="Hemerythrin-like"/>
    <property type="match status" value="1"/>
</dbReference>
<dbReference type="EMBL" id="SNRW01002779">
    <property type="protein sequence ID" value="KAA6391731.1"/>
    <property type="molecule type" value="Genomic_DNA"/>
</dbReference>
<gene>
    <name evidence="6" type="ORF">EZS28_012741</name>
</gene>
<dbReference type="SUPFAM" id="SSF47188">
    <property type="entry name" value="Hemerythrin-like"/>
    <property type="match status" value="1"/>
</dbReference>
<feature type="compositionally biased region" description="Basic and acidic residues" evidence="4">
    <location>
        <begin position="20"/>
        <end position="51"/>
    </location>
</feature>
<dbReference type="InterPro" id="IPR035938">
    <property type="entry name" value="Hemerythrin-like_sf"/>
</dbReference>
<feature type="region of interest" description="Disordered" evidence="4">
    <location>
        <begin position="1"/>
        <end position="68"/>
    </location>
</feature>
<proteinExistence type="inferred from homology"/>
<feature type="transmembrane region" description="Helical" evidence="5">
    <location>
        <begin position="116"/>
        <end position="141"/>
    </location>
</feature>
<keyword evidence="5" id="KW-0812">Transmembrane</keyword>
<name>A0A5J4W9W4_9EUKA</name>
<evidence type="ECO:0000256" key="3">
    <source>
        <dbReference type="ARBA" id="ARBA00023004"/>
    </source>
</evidence>